<dbReference type="Gene3D" id="3.90.79.10">
    <property type="entry name" value="Nucleoside Triphosphate Pyrophosphohydrolase"/>
    <property type="match status" value="1"/>
</dbReference>
<dbReference type="InterPro" id="IPR000086">
    <property type="entry name" value="NUDIX_hydrolase_dom"/>
</dbReference>
<evidence type="ECO:0000313" key="4">
    <source>
        <dbReference type="Proteomes" id="UP000663855"/>
    </source>
</evidence>
<feature type="domain" description="Nudix hydrolase" evidence="2">
    <location>
        <begin position="159"/>
        <end position="300"/>
    </location>
</feature>
<sequence>MAFDFRSLLQHMPFNIYHKYKPSDGFKKNIIREIQKYLGFQVQKYKKEDYDNMVQSEFEEEYNSIVILLIDIEKEGCSSQNNYSHLTFEQQRDKSAEDMKDYAIPEILKKLQTLRQQRIKNHSKVEERANINDEDWIKCKPKDDIIAKCIWKIWCKEREQRPRAGIIFFYLSKSGGIKVLLIKYNKNNCITYGFPKGKIEFGETKIECARRETFEEIGVDVEDINNYIKNSVPIKKLVFDDITDTLKEHYYFLVQVPSTDISFTLNENEVTNVEWRSVYHLPSSLHCAVVNQIVSADLSKESNYFMVICNCKSTDNTSLVE</sequence>
<evidence type="ECO:0000256" key="1">
    <source>
        <dbReference type="ARBA" id="ARBA00022801"/>
    </source>
</evidence>
<dbReference type="PROSITE" id="PS00893">
    <property type="entry name" value="NUDIX_BOX"/>
    <property type="match status" value="1"/>
</dbReference>
<organism evidence="3 4">
    <name type="scientific">Rotaria magnacalcarata</name>
    <dbReference type="NCBI Taxonomy" id="392030"/>
    <lineage>
        <taxon>Eukaryota</taxon>
        <taxon>Metazoa</taxon>
        <taxon>Spiralia</taxon>
        <taxon>Gnathifera</taxon>
        <taxon>Rotifera</taxon>
        <taxon>Eurotatoria</taxon>
        <taxon>Bdelloidea</taxon>
        <taxon>Philodinida</taxon>
        <taxon>Philodinidae</taxon>
        <taxon>Rotaria</taxon>
    </lineage>
</organism>
<dbReference type="PROSITE" id="PS51462">
    <property type="entry name" value="NUDIX"/>
    <property type="match status" value="1"/>
</dbReference>
<dbReference type="AlphaFoldDB" id="A0A815K8Z0"/>
<dbReference type="PANTHER" id="PTHR23114:SF17">
    <property type="entry name" value="M7GPPPN-MRNA HYDROLASE"/>
    <property type="match status" value="1"/>
</dbReference>
<protein>
    <recommendedName>
        <fullName evidence="2">Nudix hydrolase domain-containing protein</fullName>
    </recommendedName>
</protein>
<dbReference type="Proteomes" id="UP000663855">
    <property type="component" value="Unassembled WGS sequence"/>
</dbReference>
<name>A0A815K8Z0_9BILA</name>
<dbReference type="GO" id="GO:0005737">
    <property type="term" value="C:cytoplasm"/>
    <property type="evidence" value="ECO:0007669"/>
    <property type="project" value="TreeGrafter"/>
</dbReference>
<dbReference type="EMBL" id="CAJNOV010010125">
    <property type="protein sequence ID" value="CAF1392435.1"/>
    <property type="molecule type" value="Genomic_DNA"/>
</dbReference>
<dbReference type="Pfam" id="PF00293">
    <property type="entry name" value="NUDIX"/>
    <property type="match status" value="1"/>
</dbReference>
<reference evidence="3" key="1">
    <citation type="submission" date="2021-02" db="EMBL/GenBank/DDBJ databases">
        <authorList>
            <person name="Nowell W R."/>
        </authorList>
    </citation>
    <scope>NUCLEOTIDE SEQUENCE</scope>
</reference>
<gene>
    <name evidence="3" type="ORF">CJN711_LOCUS21527</name>
</gene>
<evidence type="ECO:0000313" key="3">
    <source>
        <dbReference type="EMBL" id="CAF1392435.1"/>
    </source>
</evidence>
<comment type="caution">
    <text evidence="3">The sequence shown here is derived from an EMBL/GenBank/DDBJ whole genome shotgun (WGS) entry which is preliminary data.</text>
</comment>
<dbReference type="InterPro" id="IPR015797">
    <property type="entry name" value="NUDIX_hydrolase-like_dom_sf"/>
</dbReference>
<dbReference type="InterPro" id="IPR020084">
    <property type="entry name" value="NUDIX_hydrolase_CS"/>
</dbReference>
<accession>A0A815K8Z0</accession>
<evidence type="ECO:0000259" key="2">
    <source>
        <dbReference type="PROSITE" id="PS51462"/>
    </source>
</evidence>
<dbReference type="SUPFAM" id="SSF55811">
    <property type="entry name" value="Nudix"/>
    <property type="match status" value="1"/>
</dbReference>
<dbReference type="PANTHER" id="PTHR23114">
    <property type="entry name" value="M7GPPPN-MRNA HYDROLASE"/>
    <property type="match status" value="1"/>
</dbReference>
<proteinExistence type="predicted"/>
<dbReference type="GO" id="GO:0016787">
    <property type="term" value="F:hydrolase activity"/>
    <property type="evidence" value="ECO:0007669"/>
    <property type="project" value="UniProtKB-KW"/>
</dbReference>
<keyword evidence="1" id="KW-0378">Hydrolase</keyword>